<comment type="subcellular location">
    <subcellularLocation>
        <location evidence="1">Cell membrane</location>
        <topology evidence="1">Multi-pass membrane protein</topology>
    </subcellularLocation>
</comment>
<evidence type="ECO:0000256" key="3">
    <source>
        <dbReference type="ARBA" id="ARBA00022448"/>
    </source>
</evidence>
<feature type="transmembrane region" description="Helical" evidence="8">
    <location>
        <begin position="309"/>
        <end position="333"/>
    </location>
</feature>
<feature type="transmembrane region" description="Helical" evidence="8">
    <location>
        <begin position="392"/>
        <end position="412"/>
    </location>
</feature>
<name>A0ABY4DZP2_9NEIS</name>
<dbReference type="PANTHER" id="PTHR30472:SF37">
    <property type="entry name" value="FE(3+) DICITRATE TRANSPORT SYSTEM PERMEASE PROTEIN FECD-RELATED"/>
    <property type="match status" value="1"/>
</dbReference>
<gene>
    <name evidence="9" type="primary">fhuB</name>
    <name evidence="9" type="ORF">LVJ82_14835</name>
</gene>
<keyword evidence="5 8" id="KW-0812">Transmembrane</keyword>
<feature type="transmembrane region" description="Helical" evidence="8">
    <location>
        <begin position="570"/>
        <end position="595"/>
    </location>
</feature>
<dbReference type="InterPro" id="IPR000522">
    <property type="entry name" value="ABC_transptr_permease_BtuC"/>
</dbReference>
<dbReference type="NCBIfam" id="NF007866">
    <property type="entry name" value="PRK10577.1-2"/>
    <property type="match status" value="1"/>
</dbReference>
<organism evidence="9 10">
    <name type="scientific">Vitreoscilla massiliensis</name>
    <dbReference type="NCBI Taxonomy" id="1689272"/>
    <lineage>
        <taxon>Bacteria</taxon>
        <taxon>Pseudomonadati</taxon>
        <taxon>Pseudomonadota</taxon>
        <taxon>Betaproteobacteria</taxon>
        <taxon>Neisseriales</taxon>
        <taxon>Neisseriaceae</taxon>
        <taxon>Vitreoscilla</taxon>
    </lineage>
</organism>
<dbReference type="InterPro" id="IPR037294">
    <property type="entry name" value="ABC_BtuC-like"/>
</dbReference>
<evidence type="ECO:0000256" key="6">
    <source>
        <dbReference type="ARBA" id="ARBA00022989"/>
    </source>
</evidence>
<comment type="similarity">
    <text evidence="2">Belongs to the binding-protein-dependent transport system permease family. FecCD subfamily.</text>
</comment>
<dbReference type="Proteomes" id="UP000832011">
    <property type="component" value="Chromosome"/>
</dbReference>
<sequence>MVMPSLYLDNSHKWRWILSSLLLLCLISLSILWRDSGAPAWQTLFADAESLSLDGLLLQTSVLPRLVMAMLAGGVLAVCGVLLQQLTRNPLAADNTLAVSSGAQIALLIVTLFFPKLMLWRADVWAFVGALISMAVVLALSYKNGLHPVRMILAGLILNLYLGGISMTLMLFYSEEARGIMQWSSGSLVQDGWQDVQALALRAGMVFVAIAVLAQPLSMLSLGDEQAQSLGVPVLPLRLIGLVLAAFLCASVVSMVGMMGFAGLAAAAASKHLGLRSFKSQSLAAFAIGALLLLLTDTVLQILALRTGWLLSTGAVTAFIGAPLLLWLIFRALPKPLVQDHKDYAHIAPFSRPTIAIMMVLALTVLLVSLWVAQDAHGWHISLDRDAWLLRYPRLLMAAAAGIMLATAGVILQRMTLNPMASPELLGISAGTAAGVFIAILLGVSSSGAVWLCGIGAAIVTLAAILFCNRNSGLQPERILLTGMAIAALFDALINVFLAAGDPRAQSVLVWLSGSTYQATPALAQGLIVAALVLLVLSLPLARCLGLLSLNSAMAQALGLNVALTQKALVVLAAILTALSTLMLGPMCFVGLWAPHLAKFLGFHKPLHQLMAAATIAVIAMVFADWLGRQIVYPYEIPAGLMATLLGGAYFFRLMRKL</sequence>
<feature type="transmembrane region" description="Helical" evidence="8">
    <location>
        <begin position="62"/>
        <end position="83"/>
    </location>
</feature>
<evidence type="ECO:0000256" key="2">
    <source>
        <dbReference type="ARBA" id="ARBA00007935"/>
    </source>
</evidence>
<evidence type="ECO:0000256" key="8">
    <source>
        <dbReference type="SAM" id="Phobius"/>
    </source>
</evidence>
<keyword evidence="7 8" id="KW-0472">Membrane</keyword>
<feature type="transmembrane region" description="Helical" evidence="8">
    <location>
        <begin position="607"/>
        <end position="627"/>
    </location>
</feature>
<feature type="transmembrane region" description="Helical" evidence="8">
    <location>
        <begin position="519"/>
        <end position="537"/>
    </location>
</feature>
<dbReference type="RefSeq" id="WP_058357589.1">
    <property type="nucleotide sequence ID" value="NZ_CABKVG010000010.1"/>
</dbReference>
<feature type="transmembrane region" description="Helical" evidence="8">
    <location>
        <begin position="479"/>
        <end position="499"/>
    </location>
</feature>
<keyword evidence="6 8" id="KW-1133">Transmembrane helix</keyword>
<evidence type="ECO:0000256" key="5">
    <source>
        <dbReference type="ARBA" id="ARBA00022692"/>
    </source>
</evidence>
<feature type="transmembrane region" description="Helical" evidence="8">
    <location>
        <begin position="282"/>
        <end position="303"/>
    </location>
</feature>
<evidence type="ECO:0000256" key="1">
    <source>
        <dbReference type="ARBA" id="ARBA00004651"/>
    </source>
</evidence>
<dbReference type="CDD" id="cd06550">
    <property type="entry name" value="TM_ABC_iron-siderophores_like"/>
    <property type="match status" value="2"/>
</dbReference>
<feature type="transmembrane region" description="Helical" evidence="8">
    <location>
        <begin position="424"/>
        <end position="443"/>
    </location>
</feature>
<keyword evidence="10" id="KW-1185">Reference proteome</keyword>
<dbReference type="EMBL" id="CP091511">
    <property type="protein sequence ID" value="UOO88724.1"/>
    <property type="molecule type" value="Genomic_DNA"/>
</dbReference>
<feature type="transmembrane region" description="Helical" evidence="8">
    <location>
        <begin position="120"/>
        <end position="140"/>
    </location>
</feature>
<reference evidence="9 10" key="1">
    <citation type="journal article" date="2022" name="Res Sq">
        <title>Evolution of multicellular longitudinally dividing oral cavity symbionts (Neisseriaceae).</title>
        <authorList>
            <person name="Nyongesa S."/>
            <person name="Weber P."/>
            <person name="Bernet E."/>
            <person name="Pullido F."/>
            <person name="Nieckarz M."/>
            <person name="Delaby M."/>
            <person name="Nieves C."/>
            <person name="Viehboeck T."/>
            <person name="Krause N."/>
            <person name="Rivera-Millot A."/>
            <person name="Nakamura A."/>
            <person name="Vischer N."/>
            <person name="VanNieuwenhze M."/>
            <person name="Brun Y."/>
            <person name="Cava F."/>
            <person name="Bulgheresi S."/>
            <person name="Veyrier F."/>
        </authorList>
    </citation>
    <scope>NUCLEOTIDE SEQUENCE [LARGE SCALE GENOMIC DNA]</scope>
    <source>
        <strain evidence="9 10">SN4</strain>
    </source>
</reference>
<dbReference type="SUPFAM" id="SSF81345">
    <property type="entry name" value="ABC transporter involved in vitamin B12 uptake, BtuC"/>
    <property type="match status" value="2"/>
</dbReference>
<dbReference type="Gene3D" id="1.10.3470.10">
    <property type="entry name" value="ABC transporter involved in vitamin B12 uptake, BtuC"/>
    <property type="match status" value="2"/>
</dbReference>
<protein>
    <submittedName>
        <fullName evidence="9">Fe(3+)-hydroxamate ABC transporter permease FhuB</fullName>
    </submittedName>
</protein>
<evidence type="ECO:0000256" key="7">
    <source>
        <dbReference type="ARBA" id="ARBA00023136"/>
    </source>
</evidence>
<feature type="transmembrane region" description="Helical" evidence="8">
    <location>
        <begin position="449"/>
        <end position="467"/>
    </location>
</feature>
<keyword evidence="3" id="KW-0813">Transport</keyword>
<feature type="transmembrane region" description="Helical" evidence="8">
    <location>
        <begin position="152"/>
        <end position="173"/>
    </location>
</feature>
<evidence type="ECO:0000313" key="10">
    <source>
        <dbReference type="Proteomes" id="UP000832011"/>
    </source>
</evidence>
<evidence type="ECO:0000313" key="9">
    <source>
        <dbReference type="EMBL" id="UOO88724.1"/>
    </source>
</evidence>
<feature type="transmembrane region" description="Helical" evidence="8">
    <location>
        <begin position="633"/>
        <end position="652"/>
    </location>
</feature>
<proteinExistence type="inferred from homology"/>
<accession>A0ABY4DZP2</accession>
<keyword evidence="4" id="KW-1003">Cell membrane</keyword>
<evidence type="ECO:0000256" key="4">
    <source>
        <dbReference type="ARBA" id="ARBA00022475"/>
    </source>
</evidence>
<dbReference type="Pfam" id="PF01032">
    <property type="entry name" value="FecCD"/>
    <property type="match status" value="2"/>
</dbReference>
<feature type="transmembrane region" description="Helical" evidence="8">
    <location>
        <begin position="95"/>
        <end position="114"/>
    </location>
</feature>
<dbReference type="PANTHER" id="PTHR30472">
    <property type="entry name" value="FERRIC ENTEROBACTIN TRANSPORT SYSTEM PERMEASE PROTEIN"/>
    <property type="match status" value="1"/>
</dbReference>
<feature type="transmembrane region" description="Helical" evidence="8">
    <location>
        <begin position="354"/>
        <end position="372"/>
    </location>
</feature>
<feature type="transmembrane region" description="Helical" evidence="8">
    <location>
        <begin position="239"/>
        <end position="270"/>
    </location>
</feature>